<evidence type="ECO:0000256" key="5">
    <source>
        <dbReference type="ARBA" id="ARBA00022679"/>
    </source>
</evidence>
<dbReference type="Gene3D" id="3.40.50.2000">
    <property type="entry name" value="Glycogen Phosphorylase B"/>
    <property type="match status" value="2"/>
</dbReference>
<proteinExistence type="inferred from homology"/>
<feature type="signal peptide" evidence="11">
    <location>
        <begin position="1"/>
        <end position="21"/>
    </location>
</feature>
<sequence length="539" mass="61770">TTPCPSVCILLLLCLGRSANGGKVLVWYTEGSHWINMKPVLETLVDRGHQVTVLVPSISMFMTSDQSLFHYEAFNVSLSLEVFEAFLDKFIHFTIYEMDYMNYFQIYSKFMDLLKINIQFSLKFLDGVVKSETMLKKLKGDNYDMLLADPIFPGSDLTADMLGIPLFLSLRFSVAHNWERLCAQLPAPPSFVPAVLSKLTDKMTFSERVFNFLFYPLQDIVMEKCIWKELDEYYSHVRGKRTHTSACEMMGNADIWLMRTYWDFDFPRPFLPNFKFVGGVHCRPAKPLPKDIEEFVQSSGDAGIVVFSLGSLVKNLTTEKANMIASGLAQVPQKVRKVSIVVLLITLHLGEKPESLGSNTKLYDWIPQNDLLGHPKARAFITHGGANGVYEAIYHGIPMVGIPLFADQPDNMLHMKAKGAAVTVKFNQMKSEDLRDAINTIIRDKSYKESAMRLSRIHHDRPMSPLDEAVFWIEFTMRHKGAKHLRVQAHELTWYQYHSLDVLSFLLSVFLLLLLLLVKTCRFCFRRCCCRRKTKRKAE</sequence>
<dbReference type="GO" id="GO:0016020">
    <property type="term" value="C:membrane"/>
    <property type="evidence" value="ECO:0007669"/>
    <property type="project" value="UniProtKB-SubCell"/>
</dbReference>
<dbReference type="Pfam" id="PF00201">
    <property type="entry name" value="UDPGT"/>
    <property type="match status" value="1"/>
</dbReference>
<comment type="subcellular location">
    <subcellularLocation>
        <location evidence="1">Membrane</location>
    </subcellularLocation>
</comment>
<dbReference type="PANTHER" id="PTHR48043:SF140">
    <property type="entry name" value="UDP-GLUCURONOSYLTRANSFERASE 2A1"/>
    <property type="match status" value="1"/>
</dbReference>
<keyword evidence="4 9" id="KW-0328">Glycosyltransferase</keyword>
<evidence type="ECO:0000256" key="7">
    <source>
        <dbReference type="ARBA" id="ARBA00022989"/>
    </source>
</evidence>
<dbReference type="EC" id="2.4.1.17" evidence="3"/>
<keyword evidence="7 10" id="KW-1133">Transmembrane helix</keyword>
<dbReference type="FunFam" id="3.40.50.2000:FF:000001">
    <property type="entry name" value="UDP-glucuronosyltransferase"/>
    <property type="match status" value="1"/>
</dbReference>
<dbReference type="Proteomes" id="UP000694548">
    <property type="component" value="Chromosome sgr11"/>
</dbReference>
<name>A0A8C6MN35_NOTFU</name>
<evidence type="ECO:0000256" key="2">
    <source>
        <dbReference type="ARBA" id="ARBA00009995"/>
    </source>
</evidence>
<evidence type="ECO:0000256" key="4">
    <source>
        <dbReference type="ARBA" id="ARBA00022676"/>
    </source>
</evidence>
<dbReference type="FunFam" id="3.40.50.2000:FF:000081">
    <property type="entry name" value="UDP-glucuronosyltransferase 2A2"/>
    <property type="match status" value="1"/>
</dbReference>
<reference evidence="12" key="3">
    <citation type="submission" date="2025-09" db="UniProtKB">
        <authorList>
            <consortium name="Ensembl"/>
        </authorList>
    </citation>
    <scope>IDENTIFICATION</scope>
</reference>
<dbReference type="AlphaFoldDB" id="A0A8C6MN35"/>
<dbReference type="CDD" id="cd03784">
    <property type="entry name" value="GT1_Gtf-like"/>
    <property type="match status" value="1"/>
</dbReference>
<evidence type="ECO:0000256" key="1">
    <source>
        <dbReference type="ARBA" id="ARBA00004370"/>
    </source>
</evidence>
<protein>
    <recommendedName>
        <fullName evidence="3">glucuronosyltransferase</fullName>
        <ecNumber evidence="3">2.4.1.17</ecNumber>
    </recommendedName>
</protein>
<accession>A0A8C6MN35</accession>
<dbReference type="InterPro" id="IPR050271">
    <property type="entry name" value="UDP-glycosyltransferase"/>
</dbReference>
<dbReference type="GO" id="GO:0015020">
    <property type="term" value="F:glucuronosyltransferase activity"/>
    <property type="evidence" value="ECO:0007669"/>
    <property type="project" value="UniProtKB-EC"/>
</dbReference>
<gene>
    <name evidence="12" type="primary">LOC107386290</name>
</gene>
<evidence type="ECO:0000256" key="6">
    <source>
        <dbReference type="ARBA" id="ARBA00022692"/>
    </source>
</evidence>
<dbReference type="PROSITE" id="PS00375">
    <property type="entry name" value="UDPGT"/>
    <property type="match status" value="1"/>
</dbReference>
<dbReference type="InterPro" id="IPR035595">
    <property type="entry name" value="UDP_glycos_trans_CS"/>
</dbReference>
<dbReference type="InterPro" id="IPR002213">
    <property type="entry name" value="UDP_glucos_trans"/>
</dbReference>
<evidence type="ECO:0000256" key="3">
    <source>
        <dbReference type="ARBA" id="ARBA00012544"/>
    </source>
</evidence>
<evidence type="ECO:0000256" key="9">
    <source>
        <dbReference type="RuleBase" id="RU003718"/>
    </source>
</evidence>
<comment type="similarity">
    <text evidence="2 9">Belongs to the UDP-glycosyltransferase family.</text>
</comment>
<keyword evidence="11" id="KW-0732">Signal</keyword>
<evidence type="ECO:0000313" key="12">
    <source>
        <dbReference type="Ensembl" id="ENSNFUP00015035642.1"/>
    </source>
</evidence>
<keyword evidence="13" id="KW-1185">Reference proteome</keyword>
<feature type="transmembrane region" description="Helical" evidence="10">
    <location>
        <begin position="502"/>
        <end position="525"/>
    </location>
</feature>
<evidence type="ECO:0000256" key="8">
    <source>
        <dbReference type="ARBA" id="ARBA00023136"/>
    </source>
</evidence>
<dbReference type="PANTHER" id="PTHR48043">
    <property type="entry name" value="EG:EG0003.4 PROTEIN-RELATED"/>
    <property type="match status" value="1"/>
</dbReference>
<reference evidence="12" key="1">
    <citation type="submission" date="2014-08" db="EMBL/GenBank/DDBJ databases">
        <authorList>
            <person name="Senf B."/>
            <person name="Petzold A."/>
            <person name="Downie B.R."/>
            <person name="Koch P."/>
            <person name="Platzer M."/>
        </authorList>
    </citation>
    <scope>NUCLEOTIDE SEQUENCE [LARGE SCALE GENOMIC DNA]</scope>
    <source>
        <strain evidence="12">GRZ</strain>
    </source>
</reference>
<keyword evidence="8 10" id="KW-0472">Membrane</keyword>
<feature type="chain" id="PRO_5034122093" description="glucuronosyltransferase" evidence="11">
    <location>
        <begin position="22"/>
        <end position="539"/>
    </location>
</feature>
<evidence type="ECO:0000256" key="10">
    <source>
        <dbReference type="SAM" id="Phobius"/>
    </source>
</evidence>
<evidence type="ECO:0000256" key="11">
    <source>
        <dbReference type="SAM" id="SignalP"/>
    </source>
</evidence>
<organism evidence="12 13">
    <name type="scientific">Nothobranchius furzeri</name>
    <name type="common">Turquoise killifish</name>
    <dbReference type="NCBI Taxonomy" id="105023"/>
    <lineage>
        <taxon>Eukaryota</taxon>
        <taxon>Metazoa</taxon>
        <taxon>Chordata</taxon>
        <taxon>Craniata</taxon>
        <taxon>Vertebrata</taxon>
        <taxon>Euteleostomi</taxon>
        <taxon>Actinopterygii</taxon>
        <taxon>Neopterygii</taxon>
        <taxon>Teleostei</taxon>
        <taxon>Neoteleostei</taxon>
        <taxon>Acanthomorphata</taxon>
        <taxon>Ovalentaria</taxon>
        <taxon>Atherinomorphae</taxon>
        <taxon>Cyprinodontiformes</taxon>
        <taxon>Nothobranchiidae</taxon>
        <taxon>Nothobranchius</taxon>
    </lineage>
</organism>
<evidence type="ECO:0000313" key="13">
    <source>
        <dbReference type="Proteomes" id="UP000694548"/>
    </source>
</evidence>
<dbReference type="Ensembl" id="ENSNFUT00015037219.1">
    <property type="protein sequence ID" value="ENSNFUP00015035642.1"/>
    <property type="gene ID" value="ENSNFUG00015016981.1"/>
</dbReference>
<dbReference type="SUPFAM" id="SSF53756">
    <property type="entry name" value="UDP-Glycosyltransferase/glycogen phosphorylase"/>
    <property type="match status" value="1"/>
</dbReference>
<dbReference type="GeneTree" id="ENSGT00940000164390"/>
<reference evidence="12" key="2">
    <citation type="submission" date="2025-08" db="UniProtKB">
        <authorList>
            <consortium name="Ensembl"/>
        </authorList>
    </citation>
    <scope>IDENTIFICATION</scope>
</reference>
<keyword evidence="6 10" id="KW-0812">Transmembrane</keyword>
<keyword evidence="5 9" id="KW-0808">Transferase</keyword>